<dbReference type="InterPro" id="IPR031807">
    <property type="entry name" value="HicB-like"/>
</dbReference>
<dbReference type="PROSITE" id="PS51257">
    <property type="entry name" value="PROKAR_LIPOPROTEIN"/>
    <property type="match status" value="1"/>
</dbReference>
<accession>A0A1J5F6N1</accession>
<dbReference type="SUPFAM" id="SSF143100">
    <property type="entry name" value="TTHA1013/TTHA0281-like"/>
    <property type="match status" value="1"/>
</dbReference>
<dbReference type="PANTHER" id="PTHR34504:SF2">
    <property type="entry name" value="UPF0150 PROTEIN SSL0259"/>
    <property type="match status" value="1"/>
</dbReference>
<organism evidence="2 3">
    <name type="scientific">Candidatus Kuenenbacteria bacterium CG2_30_39_24</name>
    <dbReference type="NCBI Taxonomy" id="1805236"/>
    <lineage>
        <taxon>Bacteria</taxon>
        <taxon>Candidatus Kueneniibacteriota</taxon>
    </lineage>
</organism>
<dbReference type="AlphaFoldDB" id="A0A1J5F6N1"/>
<gene>
    <name evidence="2" type="ORF">AUK13_02030</name>
</gene>
<feature type="domain" description="HicB-like antitoxin of toxin-antitoxin system" evidence="1">
    <location>
        <begin position="11"/>
        <end position="62"/>
    </location>
</feature>
<proteinExistence type="predicted"/>
<comment type="caution">
    <text evidence="2">The sequence shown here is derived from an EMBL/GenBank/DDBJ whole genome shotgun (WGS) entry which is preliminary data.</text>
</comment>
<reference evidence="2 3" key="1">
    <citation type="journal article" date="2016" name="Environ. Microbiol.">
        <title>Genomic resolution of a cold subsurface aquifer community provides metabolic insights for novel microbes adapted to high CO concentrations.</title>
        <authorList>
            <person name="Probst A.J."/>
            <person name="Castelle C.J."/>
            <person name="Singh A."/>
            <person name="Brown C.T."/>
            <person name="Anantharaman K."/>
            <person name="Sharon I."/>
            <person name="Hug L.A."/>
            <person name="Burstein D."/>
            <person name="Emerson J.B."/>
            <person name="Thomas B.C."/>
            <person name="Banfield J.F."/>
        </authorList>
    </citation>
    <scope>NUCLEOTIDE SEQUENCE [LARGE SCALE GENOMIC DNA]</scope>
    <source>
        <strain evidence="2">CG2_30_39_24</strain>
    </source>
</reference>
<dbReference type="InterPro" id="IPR051404">
    <property type="entry name" value="TA_system_antitoxin"/>
</dbReference>
<evidence type="ECO:0000313" key="2">
    <source>
        <dbReference type="EMBL" id="OIP55901.1"/>
    </source>
</evidence>
<dbReference type="Pfam" id="PF15919">
    <property type="entry name" value="HicB_lk_antitox"/>
    <property type="match status" value="1"/>
</dbReference>
<dbReference type="STRING" id="1805236.AUK13_02030"/>
<name>A0A1J5F6N1_9BACT</name>
<dbReference type="Proteomes" id="UP000183922">
    <property type="component" value="Unassembled WGS sequence"/>
</dbReference>
<dbReference type="EMBL" id="MNYR01000032">
    <property type="protein sequence ID" value="OIP55901.1"/>
    <property type="molecule type" value="Genomic_DNA"/>
</dbReference>
<sequence>MPYNFTKQIRVIIEKDEDGIYIASVPSLSGCHTQAKTYEKVVERIQQAAGLYLEVMRDKDQLKHLLAKREPSFLAVEDLAIRI</sequence>
<evidence type="ECO:0000313" key="3">
    <source>
        <dbReference type="Proteomes" id="UP000183922"/>
    </source>
</evidence>
<dbReference type="Gene3D" id="3.30.160.250">
    <property type="match status" value="1"/>
</dbReference>
<evidence type="ECO:0000259" key="1">
    <source>
        <dbReference type="Pfam" id="PF15919"/>
    </source>
</evidence>
<dbReference type="PANTHER" id="PTHR34504">
    <property type="entry name" value="ANTITOXIN HICB"/>
    <property type="match status" value="1"/>
</dbReference>
<dbReference type="InterPro" id="IPR035069">
    <property type="entry name" value="TTHA1013/TTHA0281-like"/>
</dbReference>
<protein>
    <recommendedName>
        <fullName evidence="1">HicB-like antitoxin of toxin-antitoxin system domain-containing protein</fullName>
    </recommendedName>
</protein>